<dbReference type="AlphaFoldDB" id="F7NPY3"/>
<feature type="binding site" evidence="16">
    <location>
        <position position="23"/>
    </location>
    <ligand>
        <name>Mg(2+)</name>
        <dbReference type="ChEBI" id="CHEBI:18420"/>
        <label>2</label>
    </ligand>
</feature>
<dbReference type="InterPro" id="IPR011640">
    <property type="entry name" value="Fe2_transport_prot_B_C"/>
</dbReference>
<evidence type="ECO:0000256" key="14">
    <source>
        <dbReference type="NCBIfam" id="TIGR00437"/>
    </source>
</evidence>
<dbReference type="InterPro" id="IPR030389">
    <property type="entry name" value="G_FEOB_dom"/>
</dbReference>
<dbReference type="InterPro" id="IPR050860">
    <property type="entry name" value="FeoB_GTPase"/>
</dbReference>
<keyword evidence="11 15" id="KW-0342">GTP-binding</keyword>
<evidence type="ECO:0000256" key="1">
    <source>
        <dbReference type="ARBA" id="ARBA00003926"/>
    </source>
</evidence>
<dbReference type="PANTHER" id="PTHR43185:SF1">
    <property type="entry name" value="FE(2+) TRANSPORTER FEOB"/>
    <property type="match status" value="1"/>
</dbReference>
<keyword evidence="7 15" id="KW-0547">Nucleotide-binding</keyword>
<keyword evidence="4" id="KW-1003">Cell membrane</keyword>
<feature type="binding site" evidence="15">
    <location>
        <begin position="12"/>
        <end position="19"/>
    </location>
    <ligand>
        <name>GTP</name>
        <dbReference type="ChEBI" id="CHEBI:37565"/>
        <label>1</label>
    </ligand>
</feature>
<feature type="domain" description="FeoB-type G" evidence="18">
    <location>
        <begin position="5"/>
        <end position="167"/>
    </location>
</feature>
<evidence type="ECO:0000256" key="13">
    <source>
        <dbReference type="ARBA" id="ARBA00031200"/>
    </source>
</evidence>
<evidence type="ECO:0000256" key="4">
    <source>
        <dbReference type="ARBA" id="ARBA00022475"/>
    </source>
</evidence>
<feature type="transmembrane region" description="Helical" evidence="17">
    <location>
        <begin position="547"/>
        <end position="570"/>
    </location>
</feature>
<evidence type="ECO:0000256" key="9">
    <source>
        <dbReference type="ARBA" id="ARBA00023004"/>
    </source>
</evidence>
<evidence type="ECO:0000256" key="17">
    <source>
        <dbReference type="RuleBase" id="RU362098"/>
    </source>
</evidence>
<feature type="transmembrane region" description="Helical" evidence="17">
    <location>
        <begin position="357"/>
        <end position="378"/>
    </location>
</feature>
<dbReference type="PROSITE" id="PS51711">
    <property type="entry name" value="G_FEOB"/>
    <property type="match status" value="1"/>
</dbReference>
<proteinExistence type="inferred from homology"/>
<evidence type="ECO:0000256" key="3">
    <source>
        <dbReference type="ARBA" id="ARBA00022448"/>
    </source>
</evidence>
<keyword evidence="10" id="KW-0406">Ion transport</keyword>
<comment type="subcellular location">
    <subcellularLocation>
        <location evidence="2 17">Cell membrane</location>
        <topology evidence="2 17">Multi-pass membrane protein</topology>
    </subcellularLocation>
</comment>
<evidence type="ECO:0000256" key="12">
    <source>
        <dbReference type="ARBA" id="ARBA00023136"/>
    </source>
</evidence>
<evidence type="ECO:0000256" key="8">
    <source>
        <dbReference type="ARBA" id="ARBA00022989"/>
    </source>
</evidence>
<feature type="transmembrane region" description="Helical" evidence="17">
    <location>
        <begin position="517"/>
        <end position="535"/>
    </location>
</feature>
<dbReference type="GO" id="GO:0005525">
    <property type="term" value="F:GTP binding"/>
    <property type="evidence" value="ECO:0007669"/>
    <property type="project" value="UniProtKB-KW"/>
</dbReference>
<keyword evidence="8 17" id="KW-1133">Transmembrane helix</keyword>
<protein>
    <recommendedName>
        <fullName evidence="13 14">Ferrous iron transport protein B</fullName>
    </recommendedName>
</protein>
<keyword evidence="20" id="KW-1185">Reference proteome</keyword>
<feature type="binding site" evidence="15">
    <location>
        <begin position="37"/>
        <end position="41"/>
    </location>
    <ligand>
        <name>GTP</name>
        <dbReference type="ChEBI" id="CHEBI:37565"/>
        <label>1</label>
    </ligand>
</feature>
<dbReference type="InterPro" id="IPR041069">
    <property type="entry name" value="FeoB_Cyto"/>
</dbReference>
<keyword evidence="16" id="KW-0479">Metal-binding</keyword>
<evidence type="ECO:0000259" key="18">
    <source>
        <dbReference type="PROSITE" id="PS51711"/>
    </source>
</evidence>
<keyword evidence="16" id="KW-0460">Magnesium</keyword>
<feature type="binding site" evidence="15">
    <location>
        <begin position="58"/>
        <end position="61"/>
    </location>
    <ligand>
        <name>GTP</name>
        <dbReference type="ChEBI" id="CHEBI:37565"/>
        <label>1</label>
    </ligand>
</feature>
<feature type="transmembrane region" description="Helical" evidence="17">
    <location>
        <begin position="398"/>
        <end position="420"/>
    </location>
</feature>
<feature type="binding site" evidence="15">
    <location>
        <begin position="147"/>
        <end position="149"/>
    </location>
    <ligand>
        <name>GTP</name>
        <dbReference type="ChEBI" id="CHEBI:37565"/>
        <label>1</label>
    </ligand>
</feature>
<dbReference type="STRING" id="1009370.ALO_20902"/>
<dbReference type="eggNOG" id="COG0370">
    <property type="taxonomic scope" value="Bacteria"/>
</dbReference>
<gene>
    <name evidence="19" type="ORF">ALO_20902</name>
</gene>
<dbReference type="PANTHER" id="PTHR43185">
    <property type="entry name" value="FERROUS IRON TRANSPORT PROTEIN B"/>
    <property type="match status" value="1"/>
</dbReference>
<dbReference type="InterPro" id="IPR003373">
    <property type="entry name" value="Fe2_transport_prot-B"/>
</dbReference>
<comment type="similarity">
    <text evidence="17">Belongs to the TRAFAC class TrmE-Era-EngA-EngB-Septin-like GTPase superfamily. FeoB GTPase (TC 9.A.8) family.</text>
</comment>
<dbReference type="InterPro" id="IPR027417">
    <property type="entry name" value="P-loop_NTPase"/>
</dbReference>
<feature type="binding site" evidence="16">
    <location>
        <position position="26"/>
    </location>
    <ligand>
        <name>Mg(2+)</name>
        <dbReference type="ChEBI" id="CHEBI:18420"/>
        <label>2</label>
    </ligand>
</feature>
<organism evidence="19 20">
    <name type="scientific">Acetonema longum DSM 6540</name>
    <dbReference type="NCBI Taxonomy" id="1009370"/>
    <lineage>
        <taxon>Bacteria</taxon>
        <taxon>Bacillati</taxon>
        <taxon>Bacillota</taxon>
        <taxon>Negativicutes</taxon>
        <taxon>Acetonemataceae</taxon>
        <taxon>Acetonema</taxon>
    </lineage>
</organism>
<dbReference type="OrthoDB" id="9809127at2"/>
<evidence type="ECO:0000256" key="2">
    <source>
        <dbReference type="ARBA" id="ARBA00004651"/>
    </source>
</evidence>
<evidence type="ECO:0000256" key="15">
    <source>
        <dbReference type="PIRSR" id="PIRSR603373-1"/>
    </source>
</evidence>
<keyword evidence="6 17" id="KW-0812">Transmembrane</keyword>
<feature type="transmembrane region" description="Helical" evidence="17">
    <location>
        <begin position="432"/>
        <end position="455"/>
    </location>
</feature>
<dbReference type="EMBL" id="AFGF01000269">
    <property type="protein sequence ID" value="EGO61974.1"/>
    <property type="molecule type" value="Genomic_DNA"/>
</dbReference>
<reference evidence="19 20" key="1">
    <citation type="journal article" date="2011" name="EMBO J.">
        <title>Structural diversity of bacterial flagellar motors.</title>
        <authorList>
            <person name="Chen S."/>
            <person name="Beeby M."/>
            <person name="Murphy G.E."/>
            <person name="Leadbetter J.R."/>
            <person name="Hendrixson D.R."/>
            <person name="Briegel A."/>
            <person name="Li Z."/>
            <person name="Shi J."/>
            <person name="Tocheva E.I."/>
            <person name="Muller A."/>
            <person name="Dobro M.J."/>
            <person name="Jensen G.J."/>
        </authorList>
    </citation>
    <scope>NUCLEOTIDE SEQUENCE [LARGE SCALE GENOMIC DNA]</scope>
    <source>
        <strain evidence="19 20">DSM 6540</strain>
    </source>
</reference>
<feature type="binding site" evidence="16">
    <location>
        <position position="27"/>
    </location>
    <ligand>
        <name>Mg(2+)</name>
        <dbReference type="ChEBI" id="CHEBI:18420"/>
        <label>2</label>
    </ligand>
</feature>
<evidence type="ECO:0000256" key="7">
    <source>
        <dbReference type="ARBA" id="ARBA00022741"/>
    </source>
</evidence>
<evidence type="ECO:0000313" key="20">
    <source>
        <dbReference type="Proteomes" id="UP000003240"/>
    </source>
</evidence>
<dbReference type="NCBIfam" id="TIGR00437">
    <property type="entry name" value="feoB"/>
    <property type="match status" value="1"/>
</dbReference>
<evidence type="ECO:0000256" key="11">
    <source>
        <dbReference type="ARBA" id="ARBA00023134"/>
    </source>
</evidence>
<evidence type="ECO:0000256" key="6">
    <source>
        <dbReference type="ARBA" id="ARBA00022692"/>
    </source>
</evidence>
<dbReference type="GO" id="GO:0015093">
    <property type="term" value="F:ferrous iron transmembrane transporter activity"/>
    <property type="evidence" value="ECO:0007669"/>
    <property type="project" value="UniProtKB-UniRule"/>
</dbReference>
<accession>F7NPY3</accession>
<sequence length="649" mass="72866">MEAEKRKIILIGNPNVGKSMVFNYLTGLYATVSNYPGTTVDVTRGRMRLNGVRFEVVDTPGIYSLIPTSEEEQVTRRLLFEEHPDLVIHIVDAKNIRRSLRMTLQLLDAGFRVLLQLNMMDEAQKAGRRINIRILQERLGIPVVATSAAEGYGLKELKQQILLWKTIAARPVLLSPDIEQVIARISAQLDFVDQLSKKGMTKRIIAVLLLERDAGMQKLILSRPGGVRVRKELEQCAGLYPQGMEFLLTVQRQAEVDRLLEHCIRQEGGESHPFHDKVNRWTREPFTGAVVLIFVIYLGLYQFVGRFGAGYLVDYMNQEVFGDFLLPLLQALIDKYIELDWLKSLLMGEYGVITLGFRYAAAIILPVVGTFFLAFALLEDSGYLPRLALLLNNMFKWFGLNGRAVIPLTLGFGCGTMAVMVTRTLETRRERLLATFLLALAIPCSAQLGVVLAILSGSPRILLLWLGCLLFIFGLFGYISARIIPGQANAFYLEIPPLRMPRLSNVFLKAWTRMEMYFVEIVPIFVVVSCSLWLADELMLLERWISLMRPVMSLMGLPPVMGQVFLLGFFRRDYGTAGLFDLCAKGLLNEGQLLTAAVSLTVFVPCIAQTVMMVKERGFLVSLAILLVVALIALGSGWLVHFLYSILGF</sequence>
<comment type="function">
    <text evidence="1 17">Probable transporter of a GTP-driven Fe(2+) uptake system.</text>
</comment>
<keyword evidence="12 17" id="KW-0472">Membrane</keyword>
<dbReference type="Pfam" id="PF07664">
    <property type="entry name" value="FeoB_C"/>
    <property type="match status" value="1"/>
</dbReference>
<dbReference type="PRINTS" id="PR00326">
    <property type="entry name" value="GTP1OBG"/>
</dbReference>
<dbReference type="InterPro" id="IPR011642">
    <property type="entry name" value="Gate_dom"/>
</dbReference>
<dbReference type="Pfam" id="PF17910">
    <property type="entry name" value="FeoB_Cyto"/>
    <property type="match status" value="1"/>
</dbReference>
<dbReference type="Gene3D" id="3.40.50.300">
    <property type="entry name" value="P-loop containing nucleotide triphosphate hydrolases"/>
    <property type="match status" value="1"/>
</dbReference>
<dbReference type="InterPro" id="IPR006073">
    <property type="entry name" value="GTP-bd"/>
</dbReference>
<dbReference type="Pfam" id="PF02421">
    <property type="entry name" value="FeoB_N"/>
    <property type="match status" value="1"/>
</dbReference>
<feature type="transmembrane region" description="Helical" evidence="17">
    <location>
        <begin position="286"/>
        <end position="304"/>
    </location>
</feature>
<name>F7NPY3_9FIRM</name>
<feature type="transmembrane region" description="Helical" evidence="17">
    <location>
        <begin position="618"/>
        <end position="644"/>
    </location>
</feature>
<dbReference type="CDD" id="cd01879">
    <property type="entry name" value="FeoB"/>
    <property type="match status" value="1"/>
</dbReference>
<dbReference type="InterPro" id="IPR005225">
    <property type="entry name" value="Small_GTP-bd"/>
</dbReference>
<dbReference type="GO" id="GO:0005886">
    <property type="term" value="C:plasma membrane"/>
    <property type="evidence" value="ECO:0007669"/>
    <property type="project" value="UniProtKB-SubCell"/>
</dbReference>
<keyword evidence="3 17" id="KW-0813">Transport</keyword>
<evidence type="ECO:0000256" key="16">
    <source>
        <dbReference type="PIRSR" id="PIRSR603373-2"/>
    </source>
</evidence>
<comment type="caution">
    <text evidence="19">The sequence shown here is derived from an EMBL/GenBank/DDBJ whole genome shotgun (WGS) entry which is preliminary data.</text>
</comment>
<dbReference type="Proteomes" id="UP000003240">
    <property type="component" value="Unassembled WGS sequence"/>
</dbReference>
<dbReference type="NCBIfam" id="TIGR00231">
    <property type="entry name" value="small_GTP"/>
    <property type="match status" value="1"/>
</dbReference>
<keyword evidence="5 17" id="KW-0410">Iron transport</keyword>
<feature type="binding site" evidence="15">
    <location>
        <begin position="118"/>
        <end position="121"/>
    </location>
    <ligand>
        <name>GTP</name>
        <dbReference type="ChEBI" id="CHEBI:37565"/>
        <label>1</label>
    </ligand>
</feature>
<dbReference type="SUPFAM" id="SSF52540">
    <property type="entry name" value="P-loop containing nucleoside triphosphate hydrolases"/>
    <property type="match status" value="1"/>
</dbReference>
<dbReference type="Pfam" id="PF07670">
    <property type="entry name" value="Gate"/>
    <property type="match status" value="2"/>
</dbReference>
<keyword evidence="9 17" id="KW-0408">Iron</keyword>
<evidence type="ECO:0000256" key="10">
    <source>
        <dbReference type="ARBA" id="ARBA00023065"/>
    </source>
</evidence>
<dbReference type="GO" id="GO:0046872">
    <property type="term" value="F:metal ion binding"/>
    <property type="evidence" value="ECO:0007669"/>
    <property type="project" value="UniProtKB-KW"/>
</dbReference>
<evidence type="ECO:0000313" key="19">
    <source>
        <dbReference type="EMBL" id="EGO61974.1"/>
    </source>
</evidence>
<feature type="transmembrane region" description="Helical" evidence="17">
    <location>
        <begin position="461"/>
        <end position="479"/>
    </location>
</feature>
<dbReference type="RefSeq" id="WP_004099739.1">
    <property type="nucleotide sequence ID" value="NZ_AFGF01000269.1"/>
</dbReference>
<dbReference type="Gene3D" id="1.10.287.1770">
    <property type="match status" value="1"/>
</dbReference>
<evidence type="ECO:0000256" key="5">
    <source>
        <dbReference type="ARBA" id="ARBA00022496"/>
    </source>
</evidence>